<reference evidence="2" key="1">
    <citation type="submission" date="2021-05" db="EMBL/GenBank/DDBJ databases">
        <title>The genome of the haptophyte Pavlova lutheri (Diacronema luteri, Pavlovales) - a model for lipid biosynthesis in eukaryotic algae.</title>
        <authorList>
            <person name="Hulatt C.J."/>
            <person name="Posewitz M.C."/>
        </authorList>
    </citation>
    <scope>NUCLEOTIDE SEQUENCE</scope>
    <source>
        <strain evidence="2">NIVA-4/92</strain>
    </source>
</reference>
<name>A0A8J5XK50_DIALT</name>
<accession>A0A8J5XK50</accession>
<organism evidence="2 3">
    <name type="scientific">Diacronema lutheri</name>
    <name type="common">Unicellular marine alga</name>
    <name type="synonym">Monochrysis lutheri</name>
    <dbReference type="NCBI Taxonomy" id="2081491"/>
    <lineage>
        <taxon>Eukaryota</taxon>
        <taxon>Haptista</taxon>
        <taxon>Haptophyta</taxon>
        <taxon>Pavlovophyceae</taxon>
        <taxon>Pavlovales</taxon>
        <taxon>Pavlovaceae</taxon>
        <taxon>Diacronema</taxon>
    </lineage>
</organism>
<keyword evidence="3" id="KW-1185">Reference proteome</keyword>
<feature type="region of interest" description="Disordered" evidence="1">
    <location>
        <begin position="342"/>
        <end position="361"/>
    </location>
</feature>
<feature type="region of interest" description="Disordered" evidence="1">
    <location>
        <begin position="24"/>
        <end position="101"/>
    </location>
</feature>
<feature type="compositionally biased region" description="Low complexity" evidence="1">
    <location>
        <begin position="244"/>
        <end position="267"/>
    </location>
</feature>
<evidence type="ECO:0000313" key="3">
    <source>
        <dbReference type="Proteomes" id="UP000751190"/>
    </source>
</evidence>
<feature type="compositionally biased region" description="Pro residues" evidence="1">
    <location>
        <begin position="730"/>
        <end position="746"/>
    </location>
</feature>
<dbReference type="Proteomes" id="UP000751190">
    <property type="component" value="Unassembled WGS sequence"/>
</dbReference>
<gene>
    <name evidence="2" type="ORF">KFE25_013978</name>
</gene>
<dbReference type="EMBL" id="JAGTXO010000023">
    <property type="protein sequence ID" value="KAG8461959.1"/>
    <property type="molecule type" value="Genomic_DNA"/>
</dbReference>
<feature type="compositionally biased region" description="Low complexity" evidence="1">
    <location>
        <begin position="709"/>
        <end position="729"/>
    </location>
</feature>
<comment type="caution">
    <text evidence="2">The sequence shown here is derived from an EMBL/GenBank/DDBJ whole genome shotgun (WGS) entry which is preliminary data.</text>
</comment>
<sequence>MVTMVSFTSPFTGIAAGWLGNGAAAASDDGSAPSSACGSAPPSAFASGAPSPRSSKSPTTTASTPTPWAAPPSHRALDGVASARACVPGTPRAQPSGHEEAPVAACADTPHGVARTDGSCDPGGGGYGALSLALGSSVRSAFAASASVAAAAAAVAGSGWAAAARAAGEGGGPNATPLASPSGATALRSPSAPSAAVDGARHASPRARAHGSASGAAWSGGLPRLPPSGSSGDSSAQARRKDSGSSSSSQSSRSRSRTASPSGAGAAVSGSAVASCVPRAAVPRCSTSPASSGAAALLRAAATAVAGAPSPSALGAAPPMVVTVAGTAWHAADAAAWRNGDELTPAAQPRPPPASPAAPHGSIARRAWTALQPAKASEAASAQSARLLSVGAHLAAAAMPTHAGSHQRRARSPLCGQVSRERVAVTMQWQHGGQRAVLLLAAAPAPTDVAGADGGADDGTIGWAAAERVTMAAEADTGGARGALTGSKARLRTGVGEGAGGAGLGFFVTLHLRPGRYEAAFEVDGCVRHSPLLPCAHHPPTHAAPSPTVNVVEVQDERAYFGDERAAEPPPSPAPAPVPVRAGARSAGGAAAVAAALASPHGWSSACPRDASLVAAGNPPALPPQLGHLRTRAGIAVDAVRIGAGARVRGAGAGEAGAGDGADDGGARGAPHADVGHCLFAHAPQSAPLTPPASCVADTSAAEAGRPLPAAGAADASADARSPRPCARTQPPPPVPPRAAPLPPRVPSSASAPAAMLTPTTAERGAIVLAVPKAPELERTRDAHAVRTGSGDNARAACAAMGAVACVDGPAADAHGECAAGQRSSPTRAAAAAPALAAPCEEAPAAAAASSAHPWRRADALVDGAFVLSASPADTHGAEGAGDAPRNDSMRAHGMLAPLAEALAPPAVALGSVGPGTRVAGSWSERRGRSAAVKASGAERTAPRQSAARRARAPADTCGAGADAGADADAADGGARERRPAVRLGRGFGGESAAAAAANDAPESPQSQSGYSSAPHRSPRASELLWWPMD</sequence>
<feature type="compositionally biased region" description="Low complexity" evidence="1">
    <location>
        <begin position="953"/>
        <end position="973"/>
    </location>
</feature>
<feature type="region of interest" description="Disordered" evidence="1">
    <location>
        <begin position="709"/>
        <end position="752"/>
    </location>
</feature>
<evidence type="ECO:0000313" key="2">
    <source>
        <dbReference type="EMBL" id="KAG8461959.1"/>
    </source>
</evidence>
<dbReference type="AlphaFoldDB" id="A0A8J5XK50"/>
<feature type="compositionally biased region" description="Low complexity" evidence="1">
    <location>
        <begin position="24"/>
        <end position="73"/>
    </location>
</feature>
<feature type="region of interest" description="Disordered" evidence="1">
    <location>
        <begin position="165"/>
        <end position="267"/>
    </location>
</feature>
<feature type="region of interest" description="Disordered" evidence="1">
    <location>
        <begin position="918"/>
        <end position="1030"/>
    </location>
</feature>
<feature type="compositionally biased region" description="Low complexity" evidence="1">
    <location>
        <begin position="210"/>
        <end position="221"/>
    </location>
</feature>
<proteinExistence type="predicted"/>
<protein>
    <submittedName>
        <fullName evidence="2">Uncharacterized protein</fullName>
    </submittedName>
</protein>
<feature type="compositionally biased region" description="Polar residues" evidence="1">
    <location>
        <begin position="228"/>
        <end position="237"/>
    </location>
</feature>
<evidence type="ECO:0000256" key="1">
    <source>
        <dbReference type="SAM" id="MobiDB-lite"/>
    </source>
</evidence>